<keyword evidence="3" id="KW-0670">Pyruvate</keyword>
<dbReference type="SUPFAM" id="SSF53323">
    <property type="entry name" value="Pyruvate-ferredoxin oxidoreductase, PFOR, domain III"/>
    <property type="match status" value="1"/>
</dbReference>
<sequence length="196" mass="20646">MFDVRFHGRGGQGVVTAAEMLSVAAFDSGLHAQAIPTFGSERTGAPVVSYCRISEIPIRYHEPVDRPDAIVVQDPTLLSVVPVLDGAGPTTYILINSSRAVDEIDLSPGADGTARERVVTIAAGDLARSVLGRPLPNTALLGALAALTGVISLEALVEAIRQRFPPSLAQDNIEVATRAHAATRARFDQSEAVNRA</sequence>
<accession>A0A7W4VYA9</accession>
<dbReference type="InterPro" id="IPR051626">
    <property type="entry name" value="Oxidoreductase_gamma_subunit"/>
</dbReference>
<reference evidence="3 4" key="1">
    <citation type="submission" date="2020-08" db="EMBL/GenBank/DDBJ databases">
        <title>Sequencing the genomes of 1000 actinobacteria strains.</title>
        <authorList>
            <person name="Klenk H.-P."/>
        </authorList>
    </citation>
    <scope>NUCLEOTIDE SEQUENCE [LARGE SCALE GENOMIC DNA]</scope>
    <source>
        <strain evidence="3 4">DSM 105498</strain>
    </source>
</reference>
<dbReference type="AlphaFoldDB" id="A0A7W4VYA9"/>
<dbReference type="PANTHER" id="PTHR43366:SF1">
    <property type="entry name" value="PYRUVATE SYNTHASE SUBUNIT PORC"/>
    <property type="match status" value="1"/>
</dbReference>
<evidence type="ECO:0000256" key="1">
    <source>
        <dbReference type="ARBA" id="ARBA00023002"/>
    </source>
</evidence>
<comment type="caution">
    <text evidence="3">The sequence shown here is derived from an EMBL/GenBank/DDBJ whole genome shotgun (WGS) entry which is preliminary data.</text>
</comment>
<keyword evidence="4" id="KW-1185">Reference proteome</keyword>
<dbReference type="EMBL" id="JACHWR010000002">
    <property type="protein sequence ID" value="MBB3043768.1"/>
    <property type="molecule type" value="Genomic_DNA"/>
</dbReference>
<dbReference type="Proteomes" id="UP000589626">
    <property type="component" value="Unassembled WGS sequence"/>
</dbReference>
<dbReference type="Gene3D" id="3.40.920.10">
    <property type="entry name" value="Pyruvate-ferredoxin oxidoreductase, PFOR, domain III"/>
    <property type="match status" value="1"/>
</dbReference>
<name>A0A7W4VYA9_9ACTN</name>
<dbReference type="GO" id="GO:0019164">
    <property type="term" value="F:pyruvate synthase activity"/>
    <property type="evidence" value="ECO:0007669"/>
    <property type="project" value="UniProtKB-EC"/>
</dbReference>
<proteinExistence type="predicted"/>
<evidence type="ECO:0000259" key="2">
    <source>
        <dbReference type="Pfam" id="PF01558"/>
    </source>
</evidence>
<dbReference type="PANTHER" id="PTHR43366">
    <property type="entry name" value="PYRUVATE SYNTHASE SUBUNIT PORC"/>
    <property type="match status" value="1"/>
</dbReference>
<gene>
    <name evidence="3" type="ORF">FHU40_003586</name>
</gene>
<evidence type="ECO:0000313" key="4">
    <source>
        <dbReference type="Proteomes" id="UP000589626"/>
    </source>
</evidence>
<dbReference type="InterPro" id="IPR002869">
    <property type="entry name" value="Pyrv_flavodox_OxRed_cen"/>
</dbReference>
<dbReference type="InterPro" id="IPR011894">
    <property type="entry name" value="PorC_KorC"/>
</dbReference>
<dbReference type="NCBIfam" id="TIGR02175">
    <property type="entry name" value="PorC_KorC"/>
    <property type="match status" value="1"/>
</dbReference>
<dbReference type="RefSeq" id="WP_183593543.1">
    <property type="nucleotide sequence ID" value="NZ_JACHWR010000002.1"/>
</dbReference>
<protein>
    <submittedName>
        <fullName evidence="3">Pyruvate ferredoxin oxidoreductase gamma subunit</fullName>
        <ecNumber evidence="3">1.2.7.1</ecNumber>
    </submittedName>
</protein>
<organism evidence="3 4">
    <name type="scientific">Nocardioides soli</name>
    <dbReference type="NCBI Taxonomy" id="1036020"/>
    <lineage>
        <taxon>Bacteria</taxon>
        <taxon>Bacillati</taxon>
        <taxon>Actinomycetota</taxon>
        <taxon>Actinomycetes</taxon>
        <taxon>Propionibacteriales</taxon>
        <taxon>Nocardioidaceae</taxon>
        <taxon>Nocardioides</taxon>
    </lineage>
</organism>
<keyword evidence="1 3" id="KW-0560">Oxidoreductase</keyword>
<feature type="domain" description="Pyruvate/ketoisovalerate oxidoreductase catalytic" evidence="2">
    <location>
        <begin position="10"/>
        <end position="180"/>
    </location>
</feature>
<dbReference type="Pfam" id="PF01558">
    <property type="entry name" value="POR"/>
    <property type="match status" value="1"/>
</dbReference>
<dbReference type="InterPro" id="IPR019752">
    <property type="entry name" value="Pyrv/ketoisovalerate_OxRed_cat"/>
</dbReference>
<evidence type="ECO:0000313" key="3">
    <source>
        <dbReference type="EMBL" id="MBB3043768.1"/>
    </source>
</evidence>
<dbReference type="EC" id="1.2.7.1" evidence="3"/>